<evidence type="ECO:0000256" key="3">
    <source>
        <dbReference type="ARBA" id="ARBA00022833"/>
    </source>
</evidence>
<dbReference type="Pfam" id="PF13639">
    <property type="entry name" value="zf-RING_2"/>
    <property type="match status" value="1"/>
</dbReference>
<accession>A0A2U1QGW0</accession>
<dbReference type="PANTHER" id="PTHR45969">
    <property type="entry name" value="RING ZINC FINGER PROTEIN-RELATED"/>
    <property type="match status" value="1"/>
</dbReference>
<name>A0A2U1QGW0_ARTAN</name>
<keyword evidence="2 4" id="KW-0863">Zinc-finger</keyword>
<evidence type="ECO:0000256" key="5">
    <source>
        <dbReference type="SAM" id="Phobius"/>
    </source>
</evidence>
<feature type="transmembrane region" description="Helical" evidence="5">
    <location>
        <begin position="12"/>
        <end position="34"/>
    </location>
</feature>
<dbReference type="InterPro" id="IPR011016">
    <property type="entry name" value="Znf_RING-CH"/>
</dbReference>
<feature type="domain" description="RING-type" evidence="6">
    <location>
        <begin position="161"/>
        <end position="204"/>
    </location>
</feature>
<sequence length="231" mass="25157">MGFFYLALKIPQIIAITIITNVASYFISLILSALSRIGLFKSHDPDDHASGGAVSYVLILDGASPSLQPVPINVVTAAIKDRVNIVRYEDYVCPYVGSLFKSHDPDDHASGGAVSYVLILDGASPSLQPVPINVVTAAIKDRVNIVRYEDYVCPYVGSEVCTVCLDCVRADDLVRELVNCKHVFHQECLDRWVDEGQVNCPLCRSILLPPKRLLSSVESSPIGVANDDPVE</sequence>
<keyword evidence="5" id="KW-0472">Membrane</keyword>
<dbReference type="SUPFAM" id="SSF57850">
    <property type="entry name" value="RING/U-box"/>
    <property type="match status" value="1"/>
</dbReference>
<dbReference type="SMART" id="SM00744">
    <property type="entry name" value="RINGv"/>
    <property type="match status" value="1"/>
</dbReference>
<dbReference type="PANTHER" id="PTHR45969:SF81">
    <property type="entry name" value="OS08G0157400 PROTEIN"/>
    <property type="match status" value="1"/>
</dbReference>
<dbReference type="GO" id="GO:0008270">
    <property type="term" value="F:zinc ion binding"/>
    <property type="evidence" value="ECO:0007669"/>
    <property type="project" value="UniProtKB-KW"/>
</dbReference>
<dbReference type="AlphaFoldDB" id="A0A2U1QGW0"/>
<dbReference type="InterPro" id="IPR001841">
    <property type="entry name" value="Znf_RING"/>
</dbReference>
<keyword evidence="5" id="KW-1133">Transmembrane helix</keyword>
<evidence type="ECO:0000259" key="6">
    <source>
        <dbReference type="PROSITE" id="PS50089"/>
    </source>
</evidence>
<dbReference type="SMART" id="SM00184">
    <property type="entry name" value="RING"/>
    <property type="match status" value="1"/>
</dbReference>
<keyword evidence="3" id="KW-0862">Zinc</keyword>
<reference evidence="7 8" key="1">
    <citation type="journal article" date="2018" name="Mol. Plant">
        <title>The genome of Artemisia annua provides insight into the evolution of Asteraceae family and artemisinin biosynthesis.</title>
        <authorList>
            <person name="Shen Q."/>
            <person name="Zhang L."/>
            <person name="Liao Z."/>
            <person name="Wang S."/>
            <person name="Yan T."/>
            <person name="Shi P."/>
            <person name="Liu M."/>
            <person name="Fu X."/>
            <person name="Pan Q."/>
            <person name="Wang Y."/>
            <person name="Lv Z."/>
            <person name="Lu X."/>
            <person name="Zhang F."/>
            <person name="Jiang W."/>
            <person name="Ma Y."/>
            <person name="Chen M."/>
            <person name="Hao X."/>
            <person name="Li L."/>
            <person name="Tang Y."/>
            <person name="Lv G."/>
            <person name="Zhou Y."/>
            <person name="Sun X."/>
            <person name="Brodelius P.E."/>
            <person name="Rose J.K.C."/>
            <person name="Tang K."/>
        </authorList>
    </citation>
    <scope>NUCLEOTIDE SEQUENCE [LARGE SCALE GENOMIC DNA]</scope>
    <source>
        <strain evidence="8">cv. Huhao1</strain>
        <tissue evidence="7">Leaf</tissue>
    </source>
</reference>
<proteinExistence type="predicted"/>
<evidence type="ECO:0000313" key="8">
    <source>
        <dbReference type="Proteomes" id="UP000245207"/>
    </source>
</evidence>
<protein>
    <submittedName>
        <fullName evidence="7">Zinc finger, RING-CH-type</fullName>
    </submittedName>
</protein>
<dbReference type="InterPro" id="IPR013083">
    <property type="entry name" value="Znf_RING/FYVE/PHD"/>
</dbReference>
<dbReference type="EMBL" id="PKPP01000136">
    <property type="protein sequence ID" value="PWA97234.1"/>
    <property type="molecule type" value="Genomic_DNA"/>
</dbReference>
<evidence type="ECO:0000313" key="7">
    <source>
        <dbReference type="EMBL" id="PWA97234.1"/>
    </source>
</evidence>
<gene>
    <name evidence="7" type="ORF">CTI12_AA031310</name>
</gene>
<evidence type="ECO:0000256" key="2">
    <source>
        <dbReference type="ARBA" id="ARBA00022771"/>
    </source>
</evidence>
<keyword evidence="5" id="KW-0812">Transmembrane</keyword>
<evidence type="ECO:0000256" key="4">
    <source>
        <dbReference type="PROSITE-ProRule" id="PRU00175"/>
    </source>
</evidence>
<dbReference type="PROSITE" id="PS50089">
    <property type="entry name" value="ZF_RING_2"/>
    <property type="match status" value="1"/>
</dbReference>
<dbReference type="Gene3D" id="3.30.40.10">
    <property type="entry name" value="Zinc/RING finger domain, C3HC4 (zinc finger)"/>
    <property type="match status" value="1"/>
</dbReference>
<keyword evidence="8" id="KW-1185">Reference proteome</keyword>
<organism evidence="7 8">
    <name type="scientific">Artemisia annua</name>
    <name type="common">Sweet wormwood</name>
    <dbReference type="NCBI Taxonomy" id="35608"/>
    <lineage>
        <taxon>Eukaryota</taxon>
        <taxon>Viridiplantae</taxon>
        <taxon>Streptophyta</taxon>
        <taxon>Embryophyta</taxon>
        <taxon>Tracheophyta</taxon>
        <taxon>Spermatophyta</taxon>
        <taxon>Magnoliopsida</taxon>
        <taxon>eudicotyledons</taxon>
        <taxon>Gunneridae</taxon>
        <taxon>Pentapetalae</taxon>
        <taxon>asterids</taxon>
        <taxon>campanulids</taxon>
        <taxon>Asterales</taxon>
        <taxon>Asteraceae</taxon>
        <taxon>Asteroideae</taxon>
        <taxon>Anthemideae</taxon>
        <taxon>Artemisiinae</taxon>
        <taxon>Artemisia</taxon>
    </lineage>
</organism>
<dbReference type="OrthoDB" id="8062037at2759"/>
<comment type="caution">
    <text evidence="7">The sequence shown here is derived from an EMBL/GenBank/DDBJ whole genome shotgun (WGS) entry which is preliminary data.</text>
</comment>
<dbReference type="Proteomes" id="UP000245207">
    <property type="component" value="Unassembled WGS sequence"/>
</dbReference>
<keyword evidence="1" id="KW-0479">Metal-binding</keyword>
<evidence type="ECO:0000256" key="1">
    <source>
        <dbReference type="ARBA" id="ARBA00022723"/>
    </source>
</evidence>
<dbReference type="GO" id="GO:0061630">
    <property type="term" value="F:ubiquitin protein ligase activity"/>
    <property type="evidence" value="ECO:0007669"/>
    <property type="project" value="TreeGrafter"/>
</dbReference>
<dbReference type="GO" id="GO:0016567">
    <property type="term" value="P:protein ubiquitination"/>
    <property type="evidence" value="ECO:0007669"/>
    <property type="project" value="TreeGrafter"/>
</dbReference>